<dbReference type="Pfam" id="PF04752">
    <property type="entry name" value="ChaC"/>
    <property type="match status" value="1"/>
</dbReference>
<proteinExistence type="predicted"/>
<dbReference type="Gene3D" id="3.10.490.10">
    <property type="entry name" value="Gamma-glutamyl cyclotransferase-like"/>
    <property type="match status" value="1"/>
</dbReference>
<dbReference type="InterPro" id="IPR006840">
    <property type="entry name" value="ChaC"/>
</dbReference>
<dbReference type="GO" id="GO:0016740">
    <property type="term" value="F:transferase activity"/>
    <property type="evidence" value="ECO:0007669"/>
    <property type="project" value="UniProtKB-KW"/>
</dbReference>
<organism evidence="4 5">
    <name type="scientific">Polaromonas vacuolata</name>
    <dbReference type="NCBI Taxonomy" id="37448"/>
    <lineage>
        <taxon>Bacteria</taxon>
        <taxon>Pseudomonadati</taxon>
        <taxon>Pseudomonadota</taxon>
        <taxon>Betaproteobacteria</taxon>
        <taxon>Burkholderiales</taxon>
        <taxon>Comamonadaceae</taxon>
        <taxon>Polaromonas</taxon>
    </lineage>
</organism>
<dbReference type="KEGG" id="pvac:HC248_01036"/>
<dbReference type="EC" id="4.3.2.7" evidence="1"/>
<protein>
    <recommendedName>
        <fullName evidence="1">glutathione-specific gamma-glutamylcyclotransferase</fullName>
        <ecNumber evidence="1">4.3.2.7</ecNumber>
    </recommendedName>
</protein>
<keyword evidence="2 4" id="KW-0456">Lyase</keyword>
<reference evidence="4 5" key="1">
    <citation type="submission" date="2020-04" db="EMBL/GenBank/DDBJ databases">
        <title>Complete genome of a Psychrophilic, Marine, Gas Vacuolate Bacterium Polaromonas vacuolata KCTC 22033T.</title>
        <authorList>
            <person name="Hwang K."/>
            <person name="Kim K.M."/>
        </authorList>
    </citation>
    <scope>NUCLEOTIDE SEQUENCE [LARGE SCALE GENOMIC DNA]</scope>
    <source>
        <strain evidence="4 5">KCTC 22033</strain>
    </source>
</reference>
<dbReference type="SUPFAM" id="SSF110857">
    <property type="entry name" value="Gamma-glutamyl cyclotransferase-like"/>
    <property type="match status" value="1"/>
</dbReference>
<dbReference type="PANTHER" id="PTHR12192">
    <property type="entry name" value="CATION TRANSPORT PROTEIN CHAC-RELATED"/>
    <property type="match status" value="1"/>
</dbReference>
<evidence type="ECO:0000256" key="1">
    <source>
        <dbReference type="ARBA" id="ARBA00012344"/>
    </source>
</evidence>
<dbReference type="CDD" id="cd06661">
    <property type="entry name" value="GGCT_like"/>
    <property type="match status" value="1"/>
</dbReference>
<evidence type="ECO:0000313" key="5">
    <source>
        <dbReference type="Proteomes" id="UP000502041"/>
    </source>
</evidence>
<accession>A0A6H2H835</accession>
<dbReference type="GO" id="GO:0005737">
    <property type="term" value="C:cytoplasm"/>
    <property type="evidence" value="ECO:0007669"/>
    <property type="project" value="TreeGrafter"/>
</dbReference>
<dbReference type="GO" id="GO:0006751">
    <property type="term" value="P:glutathione catabolic process"/>
    <property type="evidence" value="ECO:0007669"/>
    <property type="project" value="InterPro"/>
</dbReference>
<evidence type="ECO:0000313" key="4">
    <source>
        <dbReference type="EMBL" id="QJC55754.1"/>
    </source>
</evidence>
<dbReference type="GO" id="GO:0061928">
    <property type="term" value="F:glutathione specific gamma-glutamylcyclotransferase activity"/>
    <property type="evidence" value="ECO:0007669"/>
    <property type="project" value="UniProtKB-EC"/>
</dbReference>
<dbReference type="InterPro" id="IPR013024">
    <property type="entry name" value="GGCT-like"/>
</dbReference>
<evidence type="ECO:0000256" key="3">
    <source>
        <dbReference type="SAM" id="MobiDB-lite"/>
    </source>
</evidence>
<dbReference type="EMBL" id="CP051461">
    <property type="protein sequence ID" value="QJC55754.1"/>
    <property type="molecule type" value="Genomic_DNA"/>
</dbReference>
<name>A0A6H2H835_9BURK</name>
<dbReference type="Proteomes" id="UP000502041">
    <property type="component" value="Chromosome"/>
</dbReference>
<keyword evidence="4" id="KW-0808">Transferase</keyword>
<keyword evidence="5" id="KW-1185">Reference proteome</keyword>
<dbReference type="AlphaFoldDB" id="A0A6H2H835"/>
<dbReference type="InterPro" id="IPR036568">
    <property type="entry name" value="GGCT-like_sf"/>
</dbReference>
<evidence type="ECO:0000256" key="2">
    <source>
        <dbReference type="ARBA" id="ARBA00023239"/>
    </source>
</evidence>
<gene>
    <name evidence="4" type="primary">chaC</name>
    <name evidence="4" type="ORF">HC248_01036</name>
</gene>
<feature type="region of interest" description="Disordered" evidence="3">
    <location>
        <begin position="1"/>
        <end position="26"/>
    </location>
</feature>
<feature type="compositionally biased region" description="Polar residues" evidence="3">
    <location>
        <begin position="10"/>
        <end position="22"/>
    </location>
</feature>
<sequence>MPQNPVLPSVSPSATPSITSLTPVLGRNGKPRDPAAMLETLKREWGGQTDLWMFGYASLIWRPEFEFDEQRFATLPGYHRALKMWSRVNRGTPECPGLVFGLLPGGSCKGMIFRVPKAKVLSMLPDLWAREMPTGVYDPKWLRCRTAKGDVTALAFTLSKRSPNHTGVLSPTQYRQIFLTAVGRYGSTREYAQLTYDKLKSLGIEDAALGKLLALAVD</sequence>
<dbReference type="PANTHER" id="PTHR12192:SF2">
    <property type="entry name" value="GLUTATHIONE-SPECIFIC GAMMA-GLUTAMYLCYCLOTRANSFERASE 2"/>
    <property type="match status" value="1"/>
</dbReference>